<dbReference type="GO" id="GO:0005886">
    <property type="term" value="C:plasma membrane"/>
    <property type="evidence" value="ECO:0007669"/>
    <property type="project" value="UniProtKB-SubCell"/>
</dbReference>
<evidence type="ECO:0000256" key="9">
    <source>
        <dbReference type="ARBA" id="ARBA00023065"/>
    </source>
</evidence>
<dbReference type="InterPro" id="IPR008347">
    <property type="entry name" value="TrpV1-4"/>
</dbReference>
<keyword evidence="4" id="KW-0109">Calcium transport</keyword>
<feature type="compositionally biased region" description="Polar residues" evidence="12">
    <location>
        <begin position="712"/>
        <end position="725"/>
    </location>
</feature>
<dbReference type="Proteomes" id="UP000001811">
    <property type="component" value="Chromosome 19"/>
</dbReference>
<dbReference type="SMART" id="SM00248">
    <property type="entry name" value="ANK"/>
    <property type="match status" value="3"/>
</dbReference>
<protein>
    <submittedName>
        <fullName evidence="14">Transient receptor potential cation channel subfamily V member 3</fullName>
    </submittedName>
</protein>
<dbReference type="GeneTree" id="ENSGT00940000158281"/>
<dbReference type="GO" id="GO:0007015">
    <property type="term" value="P:actin filament organization"/>
    <property type="evidence" value="ECO:0007669"/>
    <property type="project" value="TreeGrafter"/>
</dbReference>
<keyword evidence="3" id="KW-1003">Cell membrane</keyword>
<keyword evidence="10" id="KW-0407">Ion channel</keyword>
<keyword evidence="6" id="KW-0677">Repeat</keyword>
<dbReference type="Ensembl" id="ENSOCUT00000036980.1">
    <property type="protein sequence ID" value="ENSOCUP00000031303.1"/>
    <property type="gene ID" value="ENSOCUG00000012215.4"/>
</dbReference>
<dbReference type="GO" id="GO:0005929">
    <property type="term" value="C:cilium"/>
    <property type="evidence" value="ECO:0007669"/>
    <property type="project" value="TreeGrafter"/>
</dbReference>
<organism evidence="14 15">
    <name type="scientific">Oryctolagus cuniculus</name>
    <name type="common">Rabbit</name>
    <dbReference type="NCBI Taxonomy" id="9986"/>
    <lineage>
        <taxon>Eukaryota</taxon>
        <taxon>Metazoa</taxon>
        <taxon>Chordata</taxon>
        <taxon>Craniata</taxon>
        <taxon>Vertebrata</taxon>
        <taxon>Euteleostomi</taxon>
        <taxon>Mammalia</taxon>
        <taxon>Eutheria</taxon>
        <taxon>Euarchontoglires</taxon>
        <taxon>Glires</taxon>
        <taxon>Lagomorpha</taxon>
        <taxon>Leporidae</taxon>
        <taxon>Oryctolagus</taxon>
    </lineage>
</organism>
<reference evidence="14" key="3">
    <citation type="submission" date="2025-09" db="UniProtKB">
        <authorList>
            <consortium name="Ensembl"/>
        </authorList>
    </citation>
    <scope>IDENTIFICATION</scope>
    <source>
        <strain evidence="14">Thorbecke</strain>
    </source>
</reference>
<evidence type="ECO:0000256" key="11">
    <source>
        <dbReference type="PROSITE-ProRule" id="PRU00023"/>
    </source>
</evidence>
<dbReference type="InterPro" id="IPR024862">
    <property type="entry name" value="TRPV"/>
</dbReference>
<evidence type="ECO:0000256" key="12">
    <source>
        <dbReference type="SAM" id="MobiDB-lite"/>
    </source>
</evidence>
<evidence type="ECO:0000256" key="3">
    <source>
        <dbReference type="ARBA" id="ARBA00022475"/>
    </source>
</evidence>
<keyword evidence="7" id="KW-0106">Calcium</keyword>
<evidence type="ECO:0000313" key="14">
    <source>
        <dbReference type="Ensembl" id="ENSOCUP00000031303.1"/>
    </source>
</evidence>
<dbReference type="PANTHER" id="PTHR10582">
    <property type="entry name" value="TRANSIENT RECEPTOR POTENTIAL ION CHANNEL PROTEIN"/>
    <property type="match status" value="1"/>
</dbReference>
<evidence type="ECO:0000256" key="13">
    <source>
        <dbReference type="SAM" id="Phobius"/>
    </source>
</evidence>
<evidence type="ECO:0000313" key="15">
    <source>
        <dbReference type="Proteomes" id="UP000001811"/>
    </source>
</evidence>
<evidence type="ECO:0000256" key="4">
    <source>
        <dbReference type="ARBA" id="ARBA00022568"/>
    </source>
</evidence>
<keyword evidence="5" id="KW-0107">Calcium channel</keyword>
<evidence type="ECO:0000256" key="2">
    <source>
        <dbReference type="ARBA" id="ARBA00022448"/>
    </source>
</evidence>
<sequence length="738" mass="83299">FKGQESPRPSRDSSTATSLLSDLGAHFFLEIEGFESNPTVTKTSPPIFSKPMDSNIRPCVSGNCDDMDSPQSPQDDVTETPSNPNSPSANLAKEEKRRRKHRLKKRIFTAVSEGCVQELVGLLLELQELCRRHRGLDVSDFLMHKLTASDTGKTCLMKALLNINPRTKEIVRILLTFAEENGILDRFINAEYTEEAYEGQTALNIAIERRQRDIAALLIAAGADVNAHAKGVFFNPKYQHEGFYFGGCGSVCEEGGAAQPRGITPQSPDGEGAGADPSGSWRPCVNHDGLTPLQLAAKMGKAEILKYILGREIKEKPLRGLSRKFTDWAYGPVSSSLYDLTNVDTTTDNSVLEIIVYNTNIDNRHEMLTLEPLHTLLHMKWKKFAKYMFFLSFCFYFFYNITLTLVSYYRPREEEALPHPLALTHNMGWLQLLGRMFVLIWATCISVKEGIAIFLLRPSDLQSILSDAWFHFVFFVQAVLVILSVFLYLFAYKEYLACLVLAMALGWANMLYYTRGFQSMGMYSVMIQKVILHDVLKFLFVYIVFLLGFGVALASLIEEVLRRATRSGSSYGSFGTAVLSSQAQQSGLGDLNIQAEPPSTPSCFCSWLINYVISLRLPTSNAHRLMGENVENVSKETKIWVSGARTILEFEKMLPEWLRSRFRMGELCKVAEEDFRLCLRINEVKWTEWKTHVSFLKEDPGPIKRTADLNKIQDSSRSNSKTTLNAFEEMEEFPETSV</sequence>
<gene>
    <name evidence="14" type="primary">TRPV3</name>
</gene>
<dbReference type="InterPro" id="IPR002110">
    <property type="entry name" value="Ankyrin_rpt"/>
</dbReference>
<feature type="transmembrane region" description="Helical" evidence="13">
    <location>
        <begin position="387"/>
        <end position="409"/>
    </location>
</feature>
<dbReference type="Pfam" id="PF00023">
    <property type="entry name" value="Ank"/>
    <property type="match status" value="1"/>
</dbReference>
<dbReference type="Pfam" id="PF12796">
    <property type="entry name" value="Ank_2"/>
    <property type="match status" value="1"/>
</dbReference>
<keyword evidence="2" id="KW-0813">Transport</keyword>
<dbReference type="Bgee" id="ENSOCUG00000012215">
    <property type="expression patterns" value="Expressed in autopod skin and 4 other cell types or tissues"/>
</dbReference>
<dbReference type="EMBL" id="AAGW02049710">
    <property type="status" value="NOT_ANNOTATED_CDS"/>
    <property type="molecule type" value="Genomic_DNA"/>
</dbReference>
<comment type="subcellular location">
    <subcellularLocation>
        <location evidence="1">Cell membrane</location>
        <topology evidence="1">Multi-pass membrane protein</topology>
    </subcellularLocation>
</comment>
<feature type="repeat" description="ANK" evidence="11">
    <location>
        <begin position="288"/>
        <end position="309"/>
    </location>
</feature>
<dbReference type="GO" id="GO:0005262">
    <property type="term" value="F:calcium channel activity"/>
    <property type="evidence" value="ECO:0007669"/>
    <property type="project" value="UniProtKB-KW"/>
</dbReference>
<evidence type="ECO:0000256" key="7">
    <source>
        <dbReference type="ARBA" id="ARBA00022837"/>
    </source>
</evidence>
<feature type="region of interest" description="Disordered" evidence="12">
    <location>
        <begin position="34"/>
        <end position="97"/>
    </location>
</feature>
<evidence type="ECO:0000256" key="8">
    <source>
        <dbReference type="ARBA" id="ARBA00023043"/>
    </source>
</evidence>
<feature type="repeat" description="ANK" evidence="11">
    <location>
        <begin position="198"/>
        <end position="230"/>
    </location>
</feature>
<feature type="region of interest" description="Disordered" evidence="12">
    <location>
        <begin position="257"/>
        <end position="281"/>
    </location>
</feature>
<feature type="transmembrane region" description="Helical" evidence="13">
    <location>
        <begin position="429"/>
        <end position="456"/>
    </location>
</feature>
<keyword evidence="13" id="KW-1133">Transmembrane helix</keyword>
<feature type="compositionally biased region" description="Acidic residues" evidence="12">
    <location>
        <begin position="728"/>
        <end position="738"/>
    </location>
</feature>
<feature type="transmembrane region" description="Helical" evidence="13">
    <location>
        <begin position="535"/>
        <end position="557"/>
    </location>
</feature>
<accession>A0A5F9CBL8</accession>
<dbReference type="SUPFAM" id="SSF48403">
    <property type="entry name" value="Ankyrin repeat"/>
    <property type="match status" value="1"/>
</dbReference>
<dbReference type="EMBL" id="AAGW02049711">
    <property type="status" value="NOT_ANNOTATED_CDS"/>
    <property type="molecule type" value="Genomic_DNA"/>
</dbReference>
<keyword evidence="13" id="KW-0472">Membrane</keyword>
<keyword evidence="13" id="KW-0812">Transmembrane</keyword>
<feature type="compositionally biased region" description="Polar residues" evidence="12">
    <location>
        <begin position="36"/>
        <end position="46"/>
    </location>
</feature>
<dbReference type="GO" id="GO:0007231">
    <property type="term" value="P:osmosensory signaling pathway"/>
    <property type="evidence" value="ECO:0007669"/>
    <property type="project" value="TreeGrafter"/>
</dbReference>
<name>A0A5F9CBL8_RABIT</name>
<dbReference type="InterPro" id="IPR036770">
    <property type="entry name" value="Ankyrin_rpt-contain_sf"/>
</dbReference>
<dbReference type="PANTHER" id="PTHR10582:SF6">
    <property type="entry name" value="TRANSIENT RECEPTOR POTENTIAL CATION CHANNEL SUBFAMILY V MEMBER 3"/>
    <property type="match status" value="1"/>
</dbReference>
<dbReference type="AlphaFoldDB" id="A0A5F9CBL8"/>
<keyword evidence="9" id="KW-0406">Ion transport</keyword>
<keyword evidence="15" id="KW-1185">Reference proteome</keyword>
<evidence type="ECO:0000256" key="6">
    <source>
        <dbReference type="ARBA" id="ARBA00022737"/>
    </source>
</evidence>
<feature type="compositionally biased region" description="Polar residues" evidence="12">
    <location>
        <begin position="79"/>
        <end position="89"/>
    </location>
</feature>
<feature type="region of interest" description="Disordered" evidence="12">
    <location>
        <begin position="712"/>
        <end position="738"/>
    </location>
</feature>
<evidence type="ECO:0000256" key="10">
    <source>
        <dbReference type="ARBA" id="ARBA00023303"/>
    </source>
</evidence>
<dbReference type="PROSITE" id="PS50088">
    <property type="entry name" value="ANK_REPEAT"/>
    <property type="match status" value="2"/>
</dbReference>
<feature type="transmembrane region" description="Helical" evidence="13">
    <location>
        <begin position="495"/>
        <end position="514"/>
    </location>
</feature>
<dbReference type="PaxDb" id="9986-ENSOCUP00000010518"/>
<feature type="transmembrane region" description="Helical" evidence="13">
    <location>
        <begin position="468"/>
        <end position="489"/>
    </location>
</feature>
<reference evidence="14" key="2">
    <citation type="submission" date="2025-08" db="UniProtKB">
        <authorList>
            <consortium name="Ensembl"/>
        </authorList>
    </citation>
    <scope>IDENTIFICATION</scope>
    <source>
        <strain evidence="14">Thorbecke</strain>
    </source>
</reference>
<proteinExistence type="predicted"/>
<reference evidence="14 15" key="1">
    <citation type="journal article" date="2011" name="Nature">
        <title>A high-resolution map of human evolutionary constraint using 29 mammals.</title>
        <authorList>
            <person name="Lindblad-Toh K."/>
            <person name="Garber M."/>
            <person name="Zuk O."/>
            <person name="Lin M.F."/>
            <person name="Parker B.J."/>
            <person name="Washietl S."/>
            <person name="Kheradpour P."/>
            <person name="Ernst J."/>
            <person name="Jordan G."/>
            <person name="Mauceli E."/>
            <person name="Ward L.D."/>
            <person name="Lowe C.B."/>
            <person name="Holloway A.K."/>
            <person name="Clamp M."/>
            <person name="Gnerre S."/>
            <person name="Alfoldi J."/>
            <person name="Beal K."/>
            <person name="Chang J."/>
            <person name="Clawson H."/>
            <person name="Cuff J."/>
            <person name="Di Palma F."/>
            <person name="Fitzgerald S."/>
            <person name="Flicek P."/>
            <person name="Guttman M."/>
            <person name="Hubisz M.J."/>
            <person name="Jaffe D.B."/>
            <person name="Jungreis I."/>
            <person name="Kent W.J."/>
            <person name="Kostka D."/>
            <person name="Lara M."/>
            <person name="Martins A.L."/>
            <person name="Massingham T."/>
            <person name="Moltke I."/>
            <person name="Raney B.J."/>
            <person name="Rasmussen M.D."/>
            <person name="Robinson J."/>
            <person name="Stark A."/>
            <person name="Vilella A.J."/>
            <person name="Wen J."/>
            <person name="Xie X."/>
            <person name="Zody M.C."/>
            <person name="Baldwin J."/>
            <person name="Bloom T."/>
            <person name="Chin C.W."/>
            <person name="Heiman D."/>
            <person name="Nicol R."/>
            <person name="Nusbaum C."/>
            <person name="Young S."/>
            <person name="Wilkinson J."/>
            <person name="Worley K.C."/>
            <person name="Kovar C.L."/>
            <person name="Muzny D.M."/>
            <person name="Gibbs R.A."/>
            <person name="Cree A."/>
            <person name="Dihn H.H."/>
            <person name="Fowler G."/>
            <person name="Jhangiani S."/>
            <person name="Joshi V."/>
            <person name="Lee S."/>
            <person name="Lewis L.R."/>
            <person name="Nazareth L.V."/>
            <person name="Okwuonu G."/>
            <person name="Santibanez J."/>
            <person name="Warren W.C."/>
            <person name="Mardis E.R."/>
            <person name="Weinstock G.M."/>
            <person name="Wilson R.K."/>
            <person name="Delehaunty K."/>
            <person name="Dooling D."/>
            <person name="Fronik C."/>
            <person name="Fulton L."/>
            <person name="Fulton B."/>
            <person name="Graves T."/>
            <person name="Minx P."/>
            <person name="Sodergren E."/>
            <person name="Birney E."/>
            <person name="Margulies E.H."/>
            <person name="Herrero J."/>
            <person name="Green E.D."/>
            <person name="Haussler D."/>
            <person name="Siepel A."/>
            <person name="Goldman N."/>
            <person name="Pollard K.S."/>
            <person name="Pedersen J.S."/>
            <person name="Lander E.S."/>
            <person name="Kellis M."/>
        </authorList>
    </citation>
    <scope>NUCLEOTIDE SEQUENCE [LARGE SCALE GENOMIC DNA]</scope>
    <source>
        <strain evidence="14 15">Thorbecke inbred</strain>
    </source>
</reference>
<evidence type="ECO:0000256" key="1">
    <source>
        <dbReference type="ARBA" id="ARBA00004651"/>
    </source>
</evidence>
<dbReference type="PROSITE" id="PS50297">
    <property type="entry name" value="ANK_REP_REGION"/>
    <property type="match status" value="2"/>
</dbReference>
<dbReference type="Gene3D" id="1.25.40.20">
    <property type="entry name" value="Ankyrin repeat-containing domain"/>
    <property type="match status" value="2"/>
</dbReference>
<dbReference type="PRINTS" id="PR01768">
    <property type="entry name" value="TRPVRECEPTOR"/>
</dbReference>
<keyword evidence="8 11" id="KW-0040">ANK repeat</keyword>
<evidence type="ECO:0000256" key="5">
    <source>
        <dbReference type="ARBA" id="ARBA00022673"/>
    </source>
</evidence>
<dbReference type="GO" id="GO:0098703">
    <property type="term" value="P:calcium ion import across plasma membrane"/>
    <property type="evidence" value="ECO:0007669"/>
    <property type="project" value="TreeGrafter"/>
</dbReference>